<keyword evidence="2" id="KW-1185">Reference proteome</keyword>
<comment type="caution">
    <text evidence="1">The sequence shown here is derived from an EMBL/GenBank/DDBJ whole genome shotgun (WGS) entry which is preliminary data.</text>
</comment>
<accession>A0ABQ3MWY9</accession>
<dbReference type="EMBL" id="BNAR01000018">
    <property type="protein sequence ID" value="GHH57385.1"/>
    <property type="molecule type" value="Genomic_DNA"/>
</dbReference>
<gene>
    <name evidence="1" type="ORF">GCM10017774_76780</name>
</gene>
<reference evidence="2" key="1">
    <citation type="journal article" date="2019" name="Int. J. Syst. Evol. Microbiol.">
        <title>The Global Catalogue of Microorganisms (GCM) 10K type strain sequencing project: providing services to taxonomists for standard genome sequencing and annotation.</title>
        <authorList>
            <consortium name="The Broad Institute Genomics Platform"/>
            <consortium name="The Broad Institute Genome Sequencing Center for Infectious Disease"/>
            <person name="Wu L."/>
            <person name="Ma J."/>
        </authorList>
    </citation>
    <scope>NUCLEOTIDE SEQUENCE [LARGE SCALE GENOMIC DNA]</scope>
    <source>
        <strain evidence="2">CGMCC 4.7367</strain>
    </source>
</reference>
<name>A0ABQ3MWY9_9PSEU</name>
<proteinExistence type="predicted"/>
<dbReference type="Proteomes" id="UP000605568">
    <property type="component" value="Unassembled WGS sequence"/>
</dbReference>
<organism evidence="1 2">
    <name type="scientific">Lentzea cavernae</name>
    <dbReference type="NCBI Taxonomy" id="2020703"/>
    <lineage>
        <taxon>Bacteria</taxon>
        <taxon>Bacillati</taxon>
        <taxon>Actinomycetota</taxon>
        <taxon>Actinomycetes</taxon>
        <taxon>Pseudonocardiales</taxon>
        <taxon>Pseudonocardiaceae</taxon>
        <taxon>Lentzea</taxon>
    </lineage>
</organism>
<evidence type="ECO:0000313" key="1">
    <source>
        <dbReference type="EMBL" id="GHH57385.1"/>
    </source>
</evidence>
<protein>
    <submittedName>
        <fullName evidence="1">Uncharacterized protein</fullName>
    </submittedName>
</protein>
<evidence type="ECO:0000313" key="2">
    <source>
        <dbReference type="Proteomes" id="UP000605568"/>
    </source>
</evidence>
<sequence length="77" mass="8505">MHEFVHLLRGPARIGREYVEEVAVHNEVARLLAPRHELPAILHGADPTEIADRLVIDRHTARLALDLARAEDATGAA</sequence>